<sequence length="206" mass="23560">MNDDIYRSFERLLIGQKVRTSHVRQQQQPMRNEYQRRTNTHIPPSCQTCQSSRSELFVTFMEFLGMHDTSNPSTQSPPPPSPSCTSSSPSLMSPHRGDKADLRLRIKHAMNARERTRTASVNDAFLMLRRLIPTQPLNRKLSKIETLRLATSYIAHLNSILVTGIPASEQPCLRHLDTPCGGQRPSVCTFCVNEFKQRQKELKEQI</sequence>
<evidence type="ECO:0000256" key="1">
    <source>
        <dbReference type="ARBA" id="ARBA00004123"/>
    </source>
</evidence>
<dbReference type="Proteomes" id="UP000282613">
    <property type="component" value="Unassembled WGS sequence"/>
</dbReference>
<evidence type="ECO:0000256" key="3">
    <source>
        <dbReference type="ARBA" id="ARBA00023125"/>
    </source>
</evidence>
<comment type="subcellular location">
    <subcellularLocation>
        <location evidence="1">Nucleus</location>
    </subcellularLocation>
</comment>
<feature type="domain" description="BHLH" evidence="7">
    <location>
        <begin position="105"/>
        <end position="157"/>
    </location>
</feature>
<keyword evidence="9" id="KW-1185">Reference proteome</keyword>
<dbReference type="STRING" id="60517.A0A0R3W0S2"/>
<evidence type="ECO:0000313" key="8">
    <source>
        <dbReference type="EMBL" id="VDK31576.1"/>
    </source>
</evidence>
<dbReference type="PANTHER" id="PTHR23349:SF42">
    <property type="entry name" value="BHLH DOMAIN-CONTAINING PROTEIN"/>
    <property type="match status" value="1"/>
</dbReference>
<dbReference type="Gene3D" id="4.10.280.10">
    <property type="entry name" value="Helix-loop-helix DNA-binding domain"/>
    <property type="match status" value="1"/>
</dbReference>
<name>A0A0R3W0S2_TAEAS</name>
<reference evidence="10" key="1">
    <citation type="submission" date="2017-02" db="UniProtKB">
        <authorList>
            <consortium name="WormBaseParasite"/>
        </authorList>
    </citation>
    <scope>IDENTIFICATION</scope>
</reference>
<dbReference type="EMBL" id="UYRS01018293">
    <property type="protein sequence ID" value="VDK31576.1"/>
    <property type="molecule type" value="Genomic_DNA"/>
</dbReference>
<dbReference type="WBParaSite" id="TASK_0000328001-mRNA-1">
    <property type="protein sequence ID" value="TASK_0000328001-mRNA-1"/>
    <property type="gene ID" value="TASK_0000328001"/>
</dbReference>
<evidence type="ECO:0000256" key="4">
    <source>
        <dbReference type="ARBA" id="ARBA00023163"/>
    </source>
</evidence>
<dbReference type="AlphaFoldDB" id="A0A0R3W0S2"/>
<dbReference type="GO" id="GO:0032502">
    <property type="term" value="P:developmental process"/>
    <property type="evidence" value="ECO:0007669"/>
    <property type="project" value="TreeGrafter"/>
</dbReference>
<feature type="region of interest" description="Disordered" evidence="6">
    <location>
        <begin position="67"/>
        <end position="97"/>
    </location>
</feature>
<dbReference type="PANTHER" id="PTHR23349">
    <property type="entry name" value="BASIC HELIX-LOOP-HELIX TRANSCRIPTION FACTOR, TWIST"/>
    <property type="match status" value="1"/>
</dbReference>
<dbReference type="GO" id="GO:0000977">
    <property type="term" value="F:RNA polymerase II transcription regulatory region sequence-specific DNA binding"/>
    <property type="evidence" value="ECO:0007669"/>
    <property type="project" value="TreeGrafter"/>
</dbReference>
<keyword evidence="5" id="KW-0539">Nucleus</keyword>
<evidence type="ECO:0000259" key="7">
    <source>
        <dbReference type="PROSITE" id="PS50888"/>
    </source>
</evidence>
<evidence type="ECO:0000313" key="10">
    <source>
        <dbReference type="WBParaSite" id="TASK_0000328001-mRNA-1"/>
    </source>
</evidence>
<dbReference type="PROSITE" id="PS50888">
    <property type="entry name" value="BHLH"/>
    <property type="match status" value="1"/>
</dbReference>
<proteinExistence type="predicted"/>
<accession>A0A0R3W0S2</accession>
<dbReference type="GO" id="GO:0000981">
    <property type="term" value="F:DNA-binding transcription factor activity, RNA polymerase II-specific"/>
    <property type="evidence" value="ECO:0007669"/>
    <property type="project" value="TreeGrafter"/>
</dbReference>
<keyword evidence="2" id="KW-0805">Transcription regulation</keyword>
<feature type="compositionally biased region" description="Low complexity" evidence="6">
    <location>
        <begin position="83"/>
        <end position="94"/>
    </location>
</feature>
<dbReference type="SUPFAM" id="SSF47459">
    <property type="entry name" value="HLH, helix-loop-helix DNA-binding domain"/>
    <property type="match status" value="1"/>
</dbReference>
<evidence type="ECO:0000313" key="9">
    <source>
        <dbReference type="Proteomes" id="UP000282613"/>
    </source>
</evidence>
<dbReference type="Pfam" id="PF00010">
    <property type="entry name" value="HLH"/>
    <property type="match status" value="1"/>
</dbReference>
<evidence type="ECO:0000256" key="2">
    <source>
        <dbReference type="ARBA" id="ARBA00023015"/>
    </source>
</evidence>
<organism evidence="10">
    <name type="scientific">Taenia asiatica</name>
    <name type="common">Asian tapeworm</name>
    <dbReference type="NCBI Taxonomy" id="60517"/>
    <lineage>
        <taxon>Eukaryota</taxon>
        <taxon>Metazoa</taxon>
        <taxon>Spiralia</taxon>
        <taxon>Lophotrochozoa</taxon>
        <taxon>Platyhelminthes</taxon>
        <taxon>Cestoda</taxon>
        <taxon>Eucestoda</taxon>
        <taxon>Cyclophyllidea</taxon>
        <taxon>Taeniidae</taxon>
        <taxon>Taenia</taxon>
    </lineage>
</organism>
<dbReference type="GO" id="GO:0005634">
    <property type="term" value="C:nucleus"/>
    <property type="evidence" value="ECO:0007669"/>
    <property type="project" value="UniProtKB-SubCell"/>
</dbReference>
<evidence type="ECO:0000256" key="6">
    <source>
        <dbReference type="SAM" id="MobiDB-lite"/>
    </source>
</evidence>
<dbReference type="InterPro" id="IPR050283">
    <property type="entry name" value="E-box_TF_Regulators"/>
</dbReference>
<protein>
    <submittedName>
        <fullName evidence="10">BHLH domain-containing protein</fullName>
    </submittedName>
</protein>
<gene>
    <name evidence="8" type="ORF">TASK_LOCUS3281</name>
</gene>
<dbReference type="OrthoDB" id="10055449at2759"/>
<feature type="region of interest" description="Disordered" evidence="6">
    <location>
        <begin position="21"/>
        <end position="48"/>
    </location>
</feature>
<keyword evidence="3" id="KW-0238">DNA-binding</keyword>
<keyword evidence="4" id="KW-0804">Transcription</keyword>
<reference evidence="8 9" key="2">
    <citation type="submission" date="2018-11" db="EMBL/GenBank/DDBJ databases">
        <authorList>
            <consortium name="Pathogen Informatics"/>
        </authorList>
    </citation>
    <scope>NUCLEOTIDE SEQUENCE [LARGE SCALE GENOMIC DNA]</scope>
</reference>
<dbReference type="InterPro" id="IPR036638">
    <property type="entry name" value="HLH_DNA-bd_sf"/>
</dbReference>
<dbReference type="InterPro" id="IPR011598">
    <property type="entry name" value="bHLH_dom"/>
</dbReference>
<dbReference type="FunFam" id="4.10.280.10:FF:000010">
    <property type="entry name" value="Scleraxis bHLH transcription factor"/>
    <property type="match status" value="1"/>
</dbReference>
<evidence type="ECO:0000256" key="5">
    <source>
        <dbReference type="ARBA" id="ARBA00023242"/>
    </source>
</evidence>
<dbReference type="SMART" id="SM00353">
    <property type="entry name" value="HLH"/>
    <property type="match status" value="1"/>
</dbReference>
<dbReference type="GO" id="GO:0046983">
    <property type="term" value="F:protein dimerization activity"/>
    <property type="evidence" value="ECO:0007669"/>
    <property type="project" value="InterPro"/>
</dbReference>